<proteinExistence type="predicted"/>
<dbReference type="Gene3D" id="3.30.2090.10">
    <property type="entry name" value="Multidrug efflux transporter AcrB TolC docking domain, DN and DC subdomains"/>
    <property type="match status" value="1"/>
</dbReference>
<dbReference type="InterPro" id="IPR027463">
    <property type="entry name" value="AcrB_DN_DC_subdom"/>
</dbReference>
<feature type="non-terminal residue" evidence="1">
    <location>
        <position position="188"/>
    </location>
</feature>
<evidence type="ECO:0000313" key="2">
    <source>
        <dbReference type="Proteomes" id="UP000032702"/>
    </source>
</evidence>
<sequence>MDVLKSVNLESVSQIIIQFTLDTDPDIAAQDVRDRVQATLRQLPAEIDTPVVEKFDIGAAPILTLSLSGALPIEELTRTAEDVVKPALQRQGGVGSITVTGGRERQIQLVVDPQRLRGYGLAISDVSQAVAAQNLDVPGGRATDSGRERVVRLTSEVKNVEELRNLIIASPKGAPIRVRDVADVVDGP</sequence>
<name>Q08XA7_STIAD</name>
<comment type="caution">
    <text evidence="1">The sequence shown here is derived from an EMBL/GenBank/DDBJ whole genome shotgun (WGS) entry which is preliminary data.</text>
</comment>
<dbReference type="PANTHER" id="PTHR32063:SF0">
    <property type="entry name" value="SWARMING MOTILITY PROTEIN SWRC"/>
    <property type="match status" value="1"/>
</dbReference>
<dbReference type="AlphaFoldDB" id="Q08XA7"/>
<dbReference type="Gene3D" id="3.30.70.1320">
    <property type="entry name" value="Multidrug efflux transporter AcrB pore domain like"/>
    <property type="match status" value="1"/>
</dbReference>
<dbReference type="InterPro" id="IPR001036">
    <property type="entry name" value="Acrflvin-R"/>
</dbReference>
<dbReference type="Gene3D" id="3.30.70.1430">
    <property type="entry name" value="Multidrug efflux transporter AcrB pore domain"/>
    <property type="match status" value="1"/>
</dbReference>
<dbReference type="GO" id="GO:0005886">
    <property type="term" value="C:plasma membrane"/>
    <property type="evidence" value="ECO:0007669"/>
    <property type="project" value="TreeGrafter"/>
</dbReference>
<reference evidence="1 2" key="1">
    <citation type="submission" date="2006-04" db="EMBL/GenBank/DDBJ databases">
        <authorList>
            <person name="Nierman W.C."/>
        </authorList>
    </citation>
    <scope>NUCLEOTIDE SEQUENCE [LARGE SCALE GENOMIC DNA]</scope>
    <source>
        <strain evidence="1 2">DW4/3-1</strain>
    </source>
</reference>
<dbReference type="SUPFAM" id="SSF82693">
    <property type="entry name" value="Multidrug efflux transporter AcrB pore domain, PN1, PN2, PC1 and PC2 subdomains"/>
    <property type="match status" value="2"/>
</dbReference>
<dbReference type="PANTHER" id="PTHR32063">
    <property type="match status" value="1"/>
</dbReference>
<dbReference type="Pfam" id="PF00873">
    <property type="entry name" value="ACR_tran"/>
    <property type="match status" value="1"/>
</dbReference>
<gene>
    <name evidence="1" type="ORF">STIAU_6800</name>
</gene>
<evidence type="ECO:0000313" key="1">
    <source>
        <dbReference type="EMBL" id="EAU65131.1"/>
    </source>
</evidence>
<dbReference type="GO" id="GO:0042910">
    <property type="term" value="F:xenobiotic transmembrane transporter activity"/>
    <property type="evidence" value="ECO:0007669"/>
    <property type="project" value="TreeGrafter"/>
</dbReference>
<accession>Q08XA7</accession>
<dbReference type="Proteomes" id="UP000032702">
    <property type="component" value="Unassembled WGS sequence"/>
</dbReference>
<organism evidence="1 2">
    <name type="scientific">Stigmatella aurantiaca (strain DW4/3-1)</name>
    <dbReference type="NCBI Taxonomy" id="378806"/>
    <lineage>
        <taxon>Bacteria</taxon>
        <taxon>Pseudomonadati</taxon>
        <taxon>Myxococcota</taxon>
        <taxon>Myxococcia</taxon>
        <taxon>Myxococcales</taxon>
        <taxon>Cystobacterineae</taxon>
        <taxon>Archangiaceae</taxon>
        <taxon>Stigmatella</taxon>
    </lineage>
</organism>
<dbReference type="SUPFAM" id="SSF82714">
    <property type="entry name" value="Multidrug efflux transporter AcrB TolC docking domain, DN and DC subdomains"/>
    <property type="match status" value="1"/>
</dbReference>
<protein>
    <submittedName>
        <fullName evidence="1">AcrB family membrane transport protein</fullName>
    </submittedName>
</protein>
<dbReference type="EMBL" id="AAMD01000092">
    <property type="protein sequence ID" value="EAU65131.1"/>
    <property type="molecule type" value="Genomic_DNA"/>
</dbReference>